<comment type="caution">
    <text evidence="1">The sequence shown here is derived from an EMBL/GenBank/DDBJ whole genome shotgun (WGS) entry which is preliminary data.</text>
</comment>
<gene>
    <name evidence="1" type="ORF">F4821DRAFT_232620</name>
</gene>
<evidence type="ECO:0000313" key="2">
    <source>
        <dbReference type="Proteomes" id="UP001497680"/>
    </source>
</evidence>
<sequence>MDLSLWNLLRLLPVFTIFFCSHAVIGGVTTESRLLAEIVGDTGAGKGDRAISFSKVNISIGNFLDARRGKLAAVLSELPQWRPVDASVLRYVVVPGGLARTDQG</sequence>
<organism evidence="1 2">
    <name type="scientific">Hypoxylon rubiginosum</name>
    <dbReference type="NCBI Taxonomy" id="110542"/>
    <lineage>
        <taxon>Eukaryota</taxon>
        <taxon>Fungi</taxon>
        <taxon>Dikarya</taxon>
        <taxon>Ascomycota</taxon>
        <taxon>Pezizomycotina</taxon>
        <taxon>Sordariomycetes</taxon>
        <taxon>Xylariomycetidae</taxon>
        <taxon>Xylariales</taxon>
        <taxon>Hypoxylaceae</taxon>
        <taxon>Hypoxylon</taxon>
    </lineage>
</organism>
<dbReference type="EMBL" id="MU394298">
    <property type="protein sequence ID" value="KAI6088956.1"/>
    <property type="molecule type" value="Genomic_DNA"/>
</dbReference>
<reference evidence="1 2" key="1">
    <citation type="journal article" date="2022" name="New Phytol.">
        <title>Ecological generalism drives hyperdiversity of secondary metabolite gene clusters in xylarialean endophytes.</title>
        <authorList>
            <person name="Franco M.E.E."/>
            <person name="Wisecaver J.H."/>
            <person name="Arnold A.E."/>
            <person name="Ju Y.M."/>
            <person name="Slot J.C."/>
            <person name="Ahrendt S."/>
            <person name="Moore L.P."/>
            <person name="Eastman K.E."/>
            <person name="Scott K."/>
            <person name="Konkel Z."/>
            <person name="Mondo S.J."/>
            <person name="Kuo A."/>
            <person name="Hayes R.D."/>
            <person name="Haridas S."/>
            <person name="Andreopoulos B."/>
            <person name="Riley R."/>
            <person name="LaButti K."/>
            <person name="Pangilinan J."/>
            <person name="Lipzen A."/>
            <person name="Amirebrahimi M."/>
            <person name="Yan J."/>
            <person name="Adam C."/>
            <person name="Keymanesh K."/>
            <person name="Ng V."/>
            <person name="Louie K."/>
            <person name="Northen T."/>
            <person name="Drula E."/>
            <person name="Henrissat B."/>
            <person name="Hsieh H.M."/>
            <person name="Youens-Clark K."/>
            <person name="Lutzoni F."/>
            <person name="Miadlikowska J."/>
            <person name="Eastwood D.C."/>
            <person name="Hamelin R.C."/>
            <person name="Grigoriev I.V."/>
            <person name="U'Ren J.M."/>
        </authorList>
    </citation>
    <scope>NUCLEOTIDE SEQUENCE [LARGE SCALE GENOMIC DNA]</scope>
    <source>
        <strain evidence="1 2">ER1909</strain>
    </source>
</reference>
<protein>
    <submittedName>
        <fullName evidence="1">Uncharacterized protein</fullName>
    </submittedName>
</protein>
<proteinExistence type="predicted"/>
<name>A0ACC0D8V1_9PEZI</name>
<accession>A0ACC0D8V1</accession>
<keyword evidence="2" id="KW-1185">Reference proteome</keyword>
<dbReference type="Proteomes" id="UP001497680">
    <property type="component" value="Unassembled WGS sequence"/>
</dbReference>
<evidence type="ECO:0000313" key="1">
    <source>
        <dbReference type="EMBL" id="KAI6088956.1"/>
    </source>
</evidence>